<evidence type="ECO:0000313" key="5">
    <source>
        <dbReference type="EMBL" id="SHG16236.1"/>
    </source>
</evidence>
<dbReference type="InterPro" id="IPR041627">
    <property type="entry name" value="AAA_lid_6"/>
</dbReference>
<sequence length="489" mass="56421">MQNEKLHLLQHSFDDLIEDIEGSLQEENEAMIHYHLLRAYRMRTRIQEFQRTEAQSREYQVLKAEVDKKLAEWHIWLAKLFEQNHDIERAELHRLTALQYHHELPENYFQYAHVTLRKNLLKVDREITENMDYVNKSNVHEVLAAVRRAKFAVRVAESEGTKTDQTNYVLGWIDEMEKAIENDKVLSQFTQENPEESESLEQVLAEMNQLIGLHEVKNSVKEISDWVVFNRLRQDQGFKSDDLSLHMVFAGNPGTGKTTVARLIARIFKALGVLKKGHLVEVDRGDLVAEYVGQTAVKTGKKIQEAMDGVLFIDEAYSLTRSSQNDFGIEAIDTIVKAMEDNRQRLVIIFAGYPKEMDAFLKSNPGLRSRIKNHIHFHDYTVDELMDISTLLLQEMQYKMEKDAQDILRNILQKSVLKNPHTHGNGRLVRNILEDAVLNKASSTVSDVNNGMTGIDLSLLDADIMRVIEREMTEGVSSEQRRSRAIESH</sequence>
<dbReference type="Pfam" id="PF00004">
    <property type="entry name" value="AAA"/>
    <property type="match status" value="1"/>
</dbReference>
<dbReference type="PANTHER" id="PTHR43392:SF2">
    <property type="entry name" value="AAA-TYPE ATPASE FAMILY PROTEIN _ ANKYRIN REPEAT FAMILY PROTEIN"/>
    <property type="match status" value="1"/>
</dbReference>
<dbReference type="InterPro" id="IPR000641">
    <property type="entry name" value="CbxX/CfxQ"/>
</dbReference>
<dbReference type="PRINTS" id="PR00819">
    <property type="entry name" value="CBXCFQXSUPER"/>
</dbReference>
<dbReference type="Gene3D" id="3.40.50.300">
    <property type="entry name" value="P-loop containing nucleotide triphosphate hydrolases"/>
    <property type="match status" value="1"/>
</dbReference>
<evidence type="ECO:0000256" key="3">
    <source>
        <dbReference type="ARBA" id="ARBA00022840"/>
    </source>
</evidence>
<reference evidence="5 6" key="1">
    <citation type="submission" date="2016-11" db="EMBL/GenBank/DDBJ databases">
        <authorList>
            <person name="Jaros S."/>
            <person name="Januszkiewicz K."/>
            <person name="Wedrychowicz H."/>
        </authorList>
    </citation>
    <scope>NUCLEOTIDE SEQUENCE [LARGE SCALE GENOMIC DNA]</scope>
    <source>
        <strain evidence="5 6">IBRC-M 10683</strain>
    </source>
</reference>
<dbReference type="Pfam" id="PF17866">
    <property type="entry name" value="AAA_lid_6"/>
    <property type="match status" value="1"/>
</dbReference>
<dbReference type="GO" id="GO:0005524">
    <property type="term" value="F:ATP binding"/>
    <property type="evidence" value="ECO:0007669"/>
    <property type="project" value="UniProtKB-KW"/>
</dbReference>
<accession>A0A1M5HJV2</accession>
<keyword evidence="2" id="KW-0547">Nucleotide-binding</keyword>
<evidence type="ECO:0000313" key="6">
    <source>
        <dbReference type="Proteomes" id="UP000183988"/>
    </source>
</evidence>
<dbReference type="STRING" id="930117.SAMN05216225_101814"/>
<evidence type="ECO:0000256" key="2">
    <source>
        <dbReference type="ARBA" id="ARBA00022741"/>
    </source>
</evidence>
<evidence type="ECO:0000256" key="1">
    <source>
        <dbReference type="ARBA" id="ARBA00010378"/>
    </source>
</evidence>
<dbReference type="InterPro" id="IPR003593">
    <property type="entry name" value="AAA+_ATPase"/>
</dbReference>
<comment type="similarity">
    <text evidence="1">Belongs to the CbxX/CfxQ family.</text>
</comment>
<dbReference type="FunFam" id="3.40.50.300:FF:000216">
    <property type="entry name" value="Type VII secretion ATPase EccA"/>
    <property type="match status" value="1"/>
</dbReference>
<dbReference type="SMART" id="SM00382">
    <property type="entry name" value="AAA"/>
    <property type="match status" value="1"/>
</dbReference>
<organism evidence="5 6">
    <name type="scientific">Ornithinibacillus halophilus</name>
    <dbReference type="NCBI Taxonomy" id="930117"/>
    <lineage>
        <taxon>Bacteria</taxon>
        <taxon>Bacillati</taxon>
        <taxon>Bacillota</taxon>
        <taxon>Bacilli</taxon>
        <taxon>Bacillales</taxon>
        <taxon>Bacillaceae</taxon>
        <taxon>Ornithinibacillus</taxon>
    </lineage>
</organism>
<dbReference type="AlphaFoldDB" id="A0A1M5HJV2"/>
<dbReference type="Proteomes" id="UP000183988">
    <property type="component" value="Unassembled WGS sequence"/>
</dbReference>
<dbReference type="SUPFAM" id="SSF52540">
    <property type="entry name" value="P-loop containing nucleoside triphosphate hydrolases"/>
    <property type="match status" value="1"/>
</dbReference>
<dbReference type="PANTHER" id="PTHR43392">
    <property type="entry name" value="AAA-TYPE ATPASE FAMILY PROTEIN / ANKYRIN REPEAT FAMILY PROTEIN"/>
    <property type="match status" value="1"/>
</dbReference>
<evidence type="ECO:0000259" key="4">
    <source>
        <dbReference type="SMART" id="SM00382"/>
    </source>
</evidence>
<keyword evidence="3" id="KW-0067">ATP-binding</keyword>
<gene>
    <name evidence="5" type="ORF">SAMN05216225_101814</name>
</gene>
<dbReference type="InterPro" id="IPR003959">
    <property type="entry name" value="ATPase_AAA_core"/>
</dbReference>
<dbReference type="InterPro" id="IPR027417">
    <property type="entry name" value="P-loop_NTPase"/>
</dbReference>
<feature type="domain" description="AAA+ ATPase" evidence="4">
    <location>
        <begin position="243"/>
        <end position="381"/>
    </location>
</feature>
<proteinExistence type="inferred from homology"/>
<keyword evidence="6" id="KW-1185">Reference proteome</keyword>
<dbReference type="GO" id="GO:0016887">
    <property type="term" value="F:ATP hydrolysis activity"/>
    <property type="evidence" value="ECO:0007669"/>
    <property type="project" value="InterPro"/>
</dbReference>
<dbReference type="OrthoDB" id="9806903at2"/>
<dbReference type="EMBL" id="FQVW01000018">
    <property type="protein sequence ID" value="SHG16236.1"/>
    <property type="molecule type" value="Genomic_DNA"/>
</dbReference>
<protein>
    <submittedName>
        <fullName evidence="5">Stage V sporulation protein K</fullName>
    </submittedName>
</protein>
<name>A0A1M5HJV2_9BACI</name>
<dbReference type="Gene3D" id="1.10.8.60">
    <property type="match status" value="1"/>
</dbReference>
<dbReference type="InterPro" id="IPR050773">
    <property type="entry name" value="CbxX/CfxQ_RuBisCO_ESX"/>
</dbReference>
<dbReference type="RefSeq" id="WP_072890180.1">
    <property type="nucleotide sequence ID" value="NZ_FQVW01000018.1"/>
</dbReference>
<dbReference type="CDD" id="cd00009">
    <property type="entry name" value="AAA"/>
    <property type="match status" value="1"/>
</dbReference>